<evidence type="ECO:0000256" key="2">
    <source>
        <dbReference type="SAM" id="SignalP"/>
    </source>
</evidence>
<evidence type="ECO:0000313" key="4">
    <source>
        <dbReference type="Proteomes" id="UP001165160"/>
    </source>
</evidence>
<name>A0A9W7BF41_9STRA</name>
<feature type="region of interest" description="Disordered" evidence="1">
    <location>
        <begin position="220"/>
        <end position="249"/>
    </location>
</feature>
<evidence type="ECO:0008006" key="5">
    <source>
        <dbReference type="Google" id="ProtNLM"/>
    </source>
</evidence>
<feature type="compositionally biased region" description="Basic and acidic residues" evidence="1">
    <location>
        <begin position="222"/>
        <end position="238"/>
    </location>
</feature>
<dbReference type="EMBL" id="BRXX01000093">
    <property type="protein sequence ID" value="GMH89391.1"/>
    <property type="molecule type" value="Genomic_DNA"/>
</dbReference>
<evidence type="ECO:0000313" key="3">
    <source>
        <dbReference type="EMBL" id="GMH89391.1"/>
    </source>
</evidence>
<accession>A0A9W7BF41</accession>
<dbReference type="AlphaFoldDB" id="A0A9W7BF41"/>
<protein>
    <recommendedName>
        <fullName evidence="5">PDZ domain-containing protein</fullName>
    </recommendedName>
</protein>
<feature type="signal peptide" evidence="2">
    <location>
        <begin position="1"/>
        <end position="24"/>
    </location>
</feature>
<gene>
    <name evidence="3" type="ORF">TrVE_jg8071</name>
</gene>
<reference evidence="4" key="1">
    <citation type="journal article" date="2023" name="Commun. Biol.">
        <title>Genome analysis of Parmales, the sister group of diatoms, reveals the evolutionary specialization of diatoms from phago-mixotrophs to photoautotrophs.</title>
        <authorList>
            <person name="Ban H."/>
            <person name="Sato S."/>
            <person name="Yoshikawa S."/>
            <person name="Yamada K."/>
            <person name="Nakamura Y."/>
            <person name="Ichinomiya M."/>
            <person name="Sato N."/>
            <person name="Blanc-Mathieu R."/>
            <person name="Endo H."/>
            <person name="Kuwata A."/>
            <person name="Ogata H."/>
        </authorList>
    </citation>
    <scope>NUCLEOTIDE SEQUENCE [LARGE SCALE GENOMIC DNA]</scope>
    <source>
        <strain evidence="4">NIES 3699</strain>
    </source>
</reference>
<feature type="chain" id="PRO_5040839319" description="PDZ domain-containing protein" evidence="2">
    <location>
        <begin position="25"/>
        <end position="308"/>
    </location>
</feature>
<evidence type="ECO:0000256" key="1">
    <source>
        <dbReference type="SAM" id="MobiDB-lite"/>
    </source>
</evidence>
<keyword evidence="2" id="KW-0732">Signal</keyword>
<organism evidence="3 4">
    <name type="scientific">Triparma verrucosa</name>
    <dbReference type="NCBI Taxonomy" id="1606542"/>
    <lineage>
        <taxon>Eukaryota</taxon>
        <taxon>Sar</taxon>
        <taxon>Stramenopiles</taxon>
        <taxon>Ochrophyta</taxon>
        <taxon>Bolidophyceae</taxon>
        <taxon>Parmales</taxon>
        <taxon>Triparmaceae</taxon>
        <taxon>Triparma</taxon>
    </lineage>
</organism>
<sequence>MLICIKNLPCALLFLLLLPSSSFFLPPLIKFATTLNSTPPPKIELLTFTLRPPIESLGCTVEETLCTDEKGMVFVSCFPPSDCSSLAREAGLKVGDVLTGVSSMFGDDISKCDSGGLKKVKELVQARLGTGEELRLEVLRGTGVIQRHNAALDERIREKIMEEDREKEMDLFGTLYGGGEEEEVATGGGEECVVDYDAEGLIDTLWINCAEEDGEEVAAAGMKKDSRGNAEMEESKLEGDEEEQEEIDPAEEYELWRTGQMVKQQKAKDAYKANEFKPNKKYNPSDYTNKSGSGTFIRNPSTGELERF</sequence>
<feature type="compositionally biased region" description="Acidic residues" evidence="1">
    <location>
        <begin position="239"/>
        <end position="249"/>
    </location>
</feature>
<feature type="compositionally biased region" description="Basic and acidic residues" evidence="1">
    <location>
        <begin position="269"/>
        <end position="278"/>
    </location>
</feature>
<dbReference type="Proteomes" id="UP001165160">
    <property type="component" value="Unassembled WGS sequence"/>
</dbReference>
<comment type="caution">
    <text evidence="3">The sequence shown here is derived from an EMBL/GenBank/DDBJ whole genome shotgun (WGS) entry which is preliminary data.</text>
</comment>
<feature type="compositionally biased region" description="Polar residues" evidence="1">
    <location>
        <begin position="285"/>
        <end position="302"/>
    </location>
</feature>
<proteinExistence type="predicted"/>
<keyword evidence="4" id="KW-1185">Reference proteome</keyword>
<feature type="region of interest" description="Disordered" evidence="1">
    <location>
        <begin position="269"/>
        <end position="308"/>
    </location>
</feature>